<evidence type="ECO:0000313" key="1">
    <source>
        <dbReference type="EMBL" id="KUG09059.1"/>
    </source>
</evidence>
<evidence type="ECO:0008006" key="3">
    <source>
        <dbReference type="Google" id="ProtNLM"/>
    </source>
</evidence>
<protein>
    <recommendedName>
        <fullName evidence="3">STAS/SEC14 domain-containing protein</fullName>
    </recommendedName>
</protein>
<comment type="caution">
    <text evidence="1">The sequence shown here is derived from an EMBL/GenBank/DDBJ whole genome shotgun (WGS) entry which is preliminary data.</text>
</comment>
<keyword evidence="2" id="KW-1185">Reference proteome</keyword>
<gene>
    <name evidence="1" type="ORF">ASU33_19755</name>
</gene>
<dbReference type="OrthoDB" id="979415at2"/>
<sequence>MQLLRSYPALKLYLHAAGDKALEAQWYGAVSGTLFQTMVAEALALAQQYRFAGWVADDRLLGPLSAADVRYVGEQFMPSLIQLGLKRLALLEAVSPASQERVMAGLTSLGPNLCLQIRFFTDPIDARAWACGLGNEYRGQVH</sequence>
<dbReference type="EMBL" id="LNAL01000005">
    <property type="protein sequence ID" value="KUG09059.1"/>
    <property type="molecule type" value="Genomic_DNA"/>
</dbReference>
<evidence type="ECO:0000313" key="2">
    <source>
        <dbReference type="Proteomes" id="UP000054223"/>
    </source>
</evidence>
<proteinExistence type="predicted"/>
<reference evidence="1 2" key="1">
    <citation type="submission" date="2015-11" db="EMBL/GenBank/DDBJ databases">
        <title>Solirubrum puertoriconensis gen. nov. an environmental bacteria isolated in Puerto Rico.</title>
        <authorList>
            <person name="Cuebas-Irizarry M.F."/>
            <person name="Montalvo-Rodriguez R."/>
        </authorList>
    </citation>
    <scope>NUCLEOTIDE SEQUENCE [LARGE SCALE GENOMIC DNA]</scope>
    <source>
        <strain evidence="1 2">MC1A</strain>
    </source>
</reference>
<dbReference type="Proteomes" id="UP000054223">
    <property type="component" value="Unassembled WGS sequence"/>
</dbReference>
<dbReference type="RefSeq" id="WP_059068499.1">
    <property type="nucleotide sequence ID" value="NZ_LNAL01000005.1"/>
</dbReference>
<accession>A0A9X0HN63</accession>
<organism evidence="1 2">
    <name type="scientific">Solirubrum puertoriconensis</name>
    <dbReference type="NCBI Taxonomy" id="1751427"/>
    <lineage>
        <taxon>Bacteria</taxon>
        <taxon>Pseudomonadati</taxon>
        <taxon>Bacteroidota</taxon>
        <taxon>Cytophagia</taxon>
        <taxon>Cytophagales</taxon>
    </lineage>
</organism>
<name>A0A9X0HN63_SOLP1</name>
<dbReference type="AlphaFoldDB" id="A0A9X0HN63"/>